<dbReference type="GO" id="GO:0003677">
    <property type="term" value="F:DNA binding"/>
    <property type="evidence" value="ECO:0007669"/>
    <property type="project" value="UniProtKB-KW"/>
</dbReference>
<dbReference type="RefSeq" id="WP_218320925.1">
    <property type="nucleotide sequence ID" value="NZ_JAEEGC010000056.1"/>
</dbReference>
<dbReference type="PROSITE" id="PS50931">
    <property type="entry name" value="HTH_LYSR"/>
    <property type="match status" value="1"/>
</dbReference>
<evidence type="ECO:0000313" key="7">
    <source>
        <dbReference type="Proteomes" id="UP000694308"/>
    </source>
</evidence>
<name>A0A949TXV4_9CLOT</name>
<dbReference type="EMBL" id="JAEEGC010000056">
    <property type="protein sequence ID" value="MBV7273856.1"/>
    <property type="molecule type" value="Genomic_DNA"/>
</dbReference>
<keyword evidence="7" id="KW-1185">Reference proteome</keyword>
<dbReference type="InterPro" id="IPR050950">
    <property type="entry name" value="HTH-type_LysR_regulators"/>
</dbReference>
<dbReference type="CDD" id="cd05466">
    <property type="entry name" value="PBP2_LTTR_substrate"/>
    <property type="match status" value="1"/>
</dbReference>
<gene>
    <name evidence="6" type="ORF">I6U48_13155</name>
</gene>
<dbReference type="PANTHER" id="PTHR30419">
    <property type="entry name" value="HTH-TYPE TRANSCRIPTIONAL REGULATOR YBHD"/>
    <property type="match status" value="1"/>
</dbReference>
<dbReference type="FunFam" id="1.10.10.10:FF:000001">
    <property type="entry name" value="LysR family transcriptional regulator"/>
    <property type="match status" value="1"/>
</dbReference>
<organism evidence="6 7">
    <name type="scientific">Clostridium thailandense</name>
    <dbReference type="NCBI Taxonomy" id="2794346"/>
    <lineage>
        <taxon>Bacteria</taxon>
        <taxon>Bacillati</taxon>
        <taxon>Bacillota</taxon>
        <taxon>Clostridia</taxon>
        <taxon>Eubacteriales</taxon>
        <taxon>Clostridiaceae</taxon>
        <taxon>Clostridium</taxon>
    </lineage>
</organism>
<evidence type="ECO:0000256" key="2">
    <source>
        <dbReference type="ARBA" id="ARBA00023015"/>
    </source>
</evidence>
<keyword evidence="4" id="KW-0804">Transcription</keyword>
<keyword evidence="3" id="KW-0238">DNA-binding</keyword>
<proteinExistence type="inferred from homology"/>
<feature type="domain" description="HTH lysR-type" evidence="5">
    <location>
        <begin position="1"/>
        <end position="58"/>
    </location>
</feature>
<evidence type="ECO:0000256" key="1">
    <source>
        <dbReference type="ARBA" id="ARBA00009437"/>
    </source>
</evidence>
<dbReference type="AlphaFoldDB" id="A0A949TXV4"/>
<evidence type="ECO:0000259" key="5">
    <source>
        <dbReference type="PROSITE" id="PS50931"/>
    </source>
</evidence>
<keyword evidence="2" id="KW-0805">Transcription regulation</keyword>
<dbReference type="PANTHER" id="PTHR30419:SF28">
    <property type="entry name" value="HTH-TYPE TRANSCRIPTIONAL REGULATOR BSDA"/>
    <property type="match status" value="1"/>
</dbReference>
<dbReference type="Pfam" id="PF00126">
    <property type="entry name" value="HTH_1"/>
    <property type="match status" value="1"/>
</dbReference>
<dbReference type="GO" id="GO:0003700">
    <property type="term" value="F:DNA-binding transcription factor activity"/>
    <property type="evidence" value="ECO:0007669"/>
    <property type="project" value="InterPro"/>
</dbReference>
<dbReference type="Proteomes" id="UP000694308">
    <property type="component" value="Unassembled WGS sequence"/>
</dbReference>
<dbReference type="Pfam" id="PF03466">
    <property type="entry name" value="LysR_substrate"/>
    <property type="match status" value="1"/>
</dbReference>
<sequence>MDIKQLKYFLAIAEEGQITSAAKKLNMAQPPLSYHLKLLEEELGVKLVERGSRKIELTDAGKILQNRAEQMLELAGATVKELKDFGAGIKGTLSLGTVSSSGVTFLPERIESFHNKYPSINFEVWEGNTFRILEILNNGVIEIGIVRTPFDPKTFEVKFLSKESMIAVYNKKCDYFKNNSKIYLEDIENKPLIIYRRFEKIISEACLKKGFEAKIICKNDDARTTLLWAQSGIGLAIVPKSAFNLVKNENLRFVEIDESSLETSIAAIWMKNRYLSTAAKHFLEFFEV</sequence>
<accession>A0A949TXV4</accession>
<dbReference type="GO" id="GO:0005829">
    <property type="term" value="C:cytosol"/>
    <property type="evidence" value="ECO:0007669"/>
    <property type="project" value="TreeGrafter"/>
</dbReference>
<dbReference type="InterPro" id="IPR005119">
    <property type="entry name" value="LysR_subst-bd"/>
</dbReference>
<evidence type="ECO:0000313" key="6">
    <source>
        <dbReference type="EMBL" id="MBV7273856.1"/>
    </source>
</evidence>
<evidence type="ECO:0000256" key="3">
    <source>
        <dbReference type="ARBA" id="ARBA00023125"/>
    </source>
</evidence>
<dbReference type="InterPro" id="IPR000847">
    <property type="entry name" value="LysR_HTH_N"/>
</dbReference>
<protein>
    <submittedName>
        <fullName evidence="6">LysR family transcriptional regulator</fullName>
    </submittedName>
</protein>
<comment type="similarity">
    <text evidence="1">Belongs to the LysR transcriptional regulatory family.</text>
</comment>
<reference evidence="6" key="1">
    <citation type="submission" date="2020-12" db="EMBL/GenBank/DDBJ databases">
        <title>Clostridium thailandense sp. nov., a novel acetogenic bacterium isolated from peat land soil in Thailand.</title>
        <authorList>
            <person name="Chaikitkaew S."/>
            <person name="Birkeland N.K."/>
        </authorList>
    </citation>
    <scope>NUCLEOTIDE SEQUENCE</scope>
    <source>
        <strain evidence="6">PL3</strain>
    </source>
</reference>
<evidence type="ECO:0000256" key="4">
    <source>
        <dbReference type="ARBA" id="ARBA00023163"/>
    </source>
</evidence>
<comment type="caution">
    <text evidence="6">The sequence shown here is derived from an EMBL/GenBank/DDBJ whole genome shotgun (WGS) entry which is preliminary data.</text>
</comment>